<evidence type="ECO:0000256" key="3">
    <source>
        <dbReference type="ARBA" id="ARBA00022795"/>
    </source>
</evidence>
<proteinExistence type="inferred from homology"/>
<dbReference type="AlphaFoldDB" id="A0A1H6TI66"/>
<comment type="similarity">
    <text evidence="1 5">Belongs to the FlgD family.</text>
</comment>
<dbReference type="InterPro" id="IPR025965">
    <property type="entry name" value="FlgD/Vpr_Ig-like"/>
</dbReference>
<keyword evidence="8" id="KW-0966">Cell projection</keyword>
<dbReference type="Pfam" id="PF03963">
    <property type="entry name" value="FlgD"/>
    <property type="match status" value="1"/>
</dbReference>
<dbReference type="EMBL" id="FNYH01000010">
    <property type="protein sequence ID" value="SEI77884.1"/>
    <property type="molecule type" value="Genomic_DNA"/>
</dbReference>
<evidence type="ECO:0000313" key="9">
    <source>
        <dbReference type="Proteomes" id="UP000242999"/>
    </source>
</evidence>
<organism evidence="8 9">
    <name type="scientific">Allopseudospirillum japonicum</name>
    <dbReference type="NCBI Taxonomy" id="64971"/>
    <lineage>
        <taxon>Bacteria</taxon>
        <taxon>Pseudomonadati</taxon>
        <taxon>Pseudomonadota</taxon>
        <taxon>Gammaproteobacteria</taxon>
        <taxon>Oceanospirillales</taxon>
        <taxon>Oceanospirillaceae</taxon>
        <taxon>Allopseudospirillum</taxon>
    </lineage>
</organism>
<dbReference type="STRING" id="64971.SAMN05421831_11011"/>
<dbReference type="Gene3D" id="2.30.30.910">
    <property type="match status" value="1"/>
</dbReference>
<keyword evidence="8" id="KW-0969">Cilium</keyword>
<dbReference type="OrthoDB" id="9785233at2"/>
<evidence type="ECO:0000259" key="7">
    <source>
        <dbReference type="Pfam" id="PF13861"/>
    </source>
</evidence>
<dbReference type="InterPro" id="IPR005648">
    <property type="entry name" value="FlgD"/>
</dbReference>
<keyword evidence="8" id="KW-0282">Flagellum</keyword>
<dbReference type="GO" id="GO:0044781">
    <property type="term" value="P:bacterial-type flagellum organization"/>
    <property type="evidence" value="ECO:0007669"/>
    <property type="project" value="UniProtKB-UniRule"/>
</dbReference>
<dbReference type="RefSeq" id="WP_093310947.1">
    <property type="nucleotide sequence ID" value="NZ_FNYH01000010.1"/>
</dbReference>
<name>A0A1H6TI66_9GAMM</name>
<dbReference type="Proteomes" id="UP000242999">
    <property type="component" value="Unassembled WGS sequence"/>
</dbReference>
<protein>
    <recommendedName>
        <fullName evidence="2 5">Basal-body rod modification protein FlgD</fullName>
    </recommendedName>
</protein>
<evidence type="ECO:0000256" key="1">
    <source>
        <dbReference type="ARBA" id="ARBA00010577"/>
    </source>
</evidence>
<dbReference type="InterPro" id="IPR025963">
    <property type="entry name" value="FLgD_Tudor"/>
</dbReference>
<evidence type="ECO:0000256" key="5">
    <source>
        <dbReference type="RuleBase" id="RU362076"/>
    </source>
</evidence>
<reference evidence="9" key="1">
    <citation type="submission" date="2016-10" db="EMBL/GenBank/DDBJ databases">
        <authorList>
            <person name="Varghese N."/>
            <person name="Submissions S."/>
        </authorList>
    </citation>
    <scope>NUCLEOTIDE SEQUENCE [LARGE SCALE GENOMIC DNA]</scope>
    <source>
        <strain evidence="9">DSM 7165</strain>
    </source>
</reference>
<gene>
    <name evidence="8" type="ORF">SAMN05421831_11011</name>
</gene>
<keyword evidence="9" id="KW-1185">Reference proteome</keyword>
<accession>A0A1H6TI66</accession>
<evidence type="ECO:0000256" key="4">
    <source>
        <dbReference type="ARBA" id="ARBA00024746"/>
    </source>
</evidence>
<sequence length="234" mass="24974">MSIGTDNTAGDAMSRLAIGQRVDASKGDKTRNEMGKNEFLELMIAQMENQDPLQPQGNTEFIAQLAQFSSLEGMQNLNETVNQFGDMMRASQVVQASTMIGRDVQVQGDTAYFTAQKPVAGTIELPSSTSNLLMKVYNQAGELVDSSSLGSHEAGDVPFNWVGVDETGEELMPAGFYRFEVTAEQDGEQTALTTYLGAQVGSVTMGSGANANDIMLNVVGLDEPVALSSVKAIN</sequence>
<dbReference type="Pfam" id="PF13860">
    <property type="entry name" value="FlgD_ig"/>
    <property type="match status" value="1"/>
</dbReference>
<feature type="domain" description="FlgD/Vpr Ig-like" evidence="6">
    <location>
        <begin position="108"/>
        <end position="186"/>
    </location>
</feature>
<dbReference type="Pfam" id="PF13861">
    <property type="entry name" value="FLgD_tudor"/>
    <property type="match status" value="1"/>
</dbReference>
<feature type="domain" description="FlgD Tudor-like" evidence="7">
    <location>
        <begin position="91"/>
        <end position="231"/>
    </location>
</feature>
<keyword evidence="3 5" id="KW-1005">Bacterial flagellum biogenesis</keyword>
<evidence type="ECO:0000259" key="6">
    <source>
        <dbReference type="Pfam" id="PF13860"/>
    </source>
</evidence>
<evidence type="ECO:0000256" key="2">
    <source>
        <dbReference type="ARBA" id="ARBA00016013"/>
    </source>
</evidence>
<dbReference type="Gene3D" id="2.60.40.4070">
    <property type="match status" value="1"/>
</dbReference>
<comment type="function">
    <text evidence="4 5">Required for flagellar hook formation. May act as a scaffolding protein.</text>
</comment>
<evidence type="ECO:0000313" key="8">
    <source>
        <dbReference type="EMBL" id="SEI77884.1"/>
    </source>
</evidence>